<dbReference type="AlphaFoldDB" id="A9HRX1"/>
<reference evidence="2 3" key="1">
    <citation type="journal article" date="2009" name="BMC Genomics">
        <title>Complete genome sequence of the sugarcane nitrogen-fixing endophyte Gluconacetobacter diazotrophicus Pal5.</title>
        <authorList>
            <person name="Bertalan M."/>
            <person name="Albano R."/>
            <person name="Padua V."/>
            <person name="Rouws L."/>
            <person name="Rojas C."/>
            <person name="Hemerly A."/>
            <person name="Teixeira K."/>
            <person name="Schwab S."/>
            <person name="Araujo J."/>
            <person name="Oliveira A."/>
            <person name="Franca L."/>
            <person name="Magalhaes V."/>
            <person name="Alqueres S."/>
            <person name="Cardoso A."/>
            <person name="Almeida W."/>
            <person name="Loureiro M.M."/>
            <person name="Nogueira E."/>
            <person name="Cidade D."/>
            <person name="Oliveira D."/>
            <person name="Simao T."/>
            <person name="Macedo J."/>
            <person name="Valadao A."/>
            <person name="Dreschsel M."/>
            <person name="Freitas F."/>
            <person name="Vidal M."/>
            <person name="Guedes H."/>
            <person name="Rodrigues E."/>
            <person name="Meneses C."/>
            <person name="Brioso P."/>
            <person name="Pozzer L."/>
            <person name="Figueiredo D."/>
            <person name="Montano H."/>
            <person name="Junior J."/>
            <person name="Filho G."/>
            <person name="Flores V."/>
            <person name="Ferreira B."/>
            <person name="Branco A."/>
            <person name="Gonzalez P."/>
            <person name="Guillobel H."/>
            <person name="Lemos M."/>
            <person name="Seibel L."/>
            <person name="Macedo J."/>
            <person name="Alves-Ferreira M."/>
            <person name="Sachetto-Martins G."/>
            <person name="Coelho A."/>
            <person name="Santos E."/>
            <person name="Amaral G."/>
            <person name="Neves A."/>
            <person name="Pacheco A.B."/>
            <person name="Carvalho D."/>
            <person name="Lery L."/>
            <person name="Bisch P."/>
            <person name="Rossle S.C."/>
            <person name="Urmenyi T."/>
            <person name="Kruger W.V."/>
            <person name="Martins O."/>
            <person name="Baldani J.I."/>
            <person name="Ferreira P.C."/>
        </authorList>
    </citation>
    <scope>NUCLEOTIDE SEQUENCE [LARGE SCALE GENOMIC DNA]</scope>
    <source>
        <strain evidence="3">ATCC 49037 / DSM 5601 / CCUG 37298 / CIP 103539 / LMG 7603 / PAl5</strain>
    </source>
</reference>
<gene>
    <name evidence="2" type="ordered locus">GDI3051</name>
</gene>
<dbReference type="KEGG" id="gdi:GDI3051"/>
<accession>A9HRX1</accession>
<protein>
    <submittedName>
        <fullName evidence="2">Uncharacterized protein</fullName>
    </submittedName>
</protein>
<organism evidence="2 3">
    <name type="scientific">Gluconacetobacter diazotrophicus (strain ATCC 49037 / DSM 5601 / CCUG 37298 / CIP 103539 / LMG 7603 / PAl5)</name>
    <dbReference type="NCBI Taxonomy" id="272568"/>
    <lineage>
        <taxon>Bacteria</taxon>
        <taxon>Pseudomonadati</taxon>
        <taxon>Pseudomonadota</taxon>
        <taxon>Alphaproteobacteria</taxon>
        <taxon>Acetobacterales</taxon>
        <taxon>Acetobacteraceae</taxon>
        <taxon>Gluconacetobacter</taxon>
    </lineage>
</organism>
<evidence type="ECO:0000313" key="3">
    <source>
        <dbReference type="Proteomes" id="UP000001176"/>
    </source>
</evidence>
<sequence>MGDDRACLALGLTCCSASRRSVRPESLPLTKPGCARHAGIERPSEAIGAGMASKDEPDEAETTASSVATALIRIYGAVAIGTIRRHISRCVEDNLTDEAEFWLRVRNRATVLLRTSRWKSDTIH</sequence>
<name>A9HRX1_GLUDA</name>
<feature type="region of interest" description="Disordered" evidence="1">
    <location>
        <begin position="40"/>
        <end position="62"/>
    </location>
</feature>
<evidence type="ECO:0000256" key="1">
    <source>
        <dbReference type="SAM" id="MobiDB-lite"/>
    </source>
</evidence>
<dbReference type="Proteomes" id="UP000001176">
    <property type="component" value="Chromosome"/>
</dbReference>
<keyword evidence="3" id="KW-1185">Reference proteome</keyword>
<evidence type="ECO:0000313" key="2">
    <source>
        <dbReference type="EMBL" id="CAP56994.1"/>
    </source>
</evidence>
<dbReference type="EMBL" id="AM889285">
    <property type="protein sequence ID" value="CAP56994.1"/>
    <property type="molecule type" value="Genomic_DNA"/>
</dbReference>
<proteinExistence type="predicted"/>